<dbReference type="FunFam" id="3.20.20.380:FF:000001">
    <property type="entry name" value="Copper homeostasis protein CutC"/>
    <property type="match status" value="1"/>
</dbReference>
<dbReference type="EMBL" id="CP108084">
    <property type="protein sequence ID" value="WUP47581.1"/>
    <property type="molecule type" value="Genomic_DNA"/>
</dbReference>
<accession>A0A420F2U9</accession>
<organism evidence="3 5">
    <name type="scientific">Micromonospora globbae</name>
    <dbReference type="NCBI Taxonomy" id="1894969"/>
    <lineage>
        <taxon>Bacteria</taxon>
        <taxon>Bacillati</taxon>
        <taxon>Actinomycetota</taxon>
        <taxon>Actinomycetes</taxon>
        <taxon>Micromonosporales</taxon>
        <taxon>Micromonosporaceae</taxon>
        <taxon>Micromonospora</taxon>
    </lineage>
</organism>
<dbReference type="Proteomes" id="UP000285744">
    <property type="component" value="Unassembled WGS sequence"/>
</dbReference>
<comment type="caution">
    <text evidence="2">Once thought to be involved in copper homeostasis, experiments in E.coli have shown this is not the case.</text>
</comment>
<evidence type="ECO:0000313" key="3">
    <source>
        <dbReference type="EMBL" id="RKF27238.1"/>
    </source>
</evidence>
<dbReference type="Pfam" id="PF03932">
    <property type="entry name" value="CutC"/>
    <property type="match status" value="1"/>
</dbReference>
<dbReference type="AlphaFoldDB" id="A0A420F2U9"/>
<dbReference type="Gene3D" id="3.20.20.380">
    <property type="entry name" value="Copper homeostasis (CutC) domain"/>
    <property type="match status" value="1"/>
</dbReference>
<gene>
    <name evidence="2" type="primary">cutC</name>
    <name evidence="3" type="ORF">D7I43_12255</name>
    <name evidence="4" type="ORF">OG994_18295</name>
</gene>
<dbReference type="GO" id="GO:0005507">
    <property type="term" value="F:copper ion binding"/>
    <property type="evidence" value="ECO:0007669"/>
    <property type="project" value="TreeGrafter"/>
</dbReference>
<dbReference type="Proteomes" id="UP001432190">
    <property type="component" value="Chromosome"/>
</dbReference>
<comment type="subcellular location">
    <subcellularLocation>
        <location evidence="2">Cytoplasm</location>
    </subcellularLocation>
</comment>
<evidence type="ECO:0000313" key="5">
    <source>
        <dbReference type="Proteomes" id="UP000285744"/>
    </source>
</evidence>
<dbReference type="PANTHER" id="PTHR12598:SF0">
    <property type="entry name" value="COPPER HOMEOSTASIS PROTEIN CUTC HOMOLOG"/>
    <property type="match status" value="1"/>
</dbReference>
<reference evidence="3 5" key="1">
    <citation type="journal article" date="2018" name="Int. J. Syst. Evol. Microbiol.">
        <title>Micromonospora globbae sp. nov., an endophytic actinomycete isolated from roots of Globba winitii C. H. Wright.</title>
        <authorList>
            <person name="Kuncharoen N."/>
            <person name="Pittayakhajonwut P."/>
            <person name="Tanasupawat S."/>
        </authorList>
    </citation>
    <scope>NUCLEOTIDE SEQUENCE [LARGE SCALE GENOMIC DNA]</scope>
    <source>
        <strain evidence="3 5">WPS1-2</strain>
    </source>
</reference>
<dbReference type="PANTHER" id="PTHR12598">
    <property type="entry name" value="COPPER HOMEOSTASIS PROTEIN CUTC"/>
    <property type="match status" value="1"/>
</dbReference>
<keyword evidence="2" id="KW-0963">Cytoplasm</keyword>
<dbReference type="GO" id="GO:0005737">
    <property type="term" value="C:cytoplasm"/>
    <property type="evidence" value="ECO:0007669"/>
    <property type="project" value="UniProtKB-SubCell"/>
</dbReference>
<dbReference type="InterPro" id="IPR005627">
    <property type="entry name" value="CutC-like"/>
</dbReference>
<evidence type="ECO:0000256" key="2">
    <source>
        <dbReference type="HAMAP-Rule" id="MF_00795"/>
    </source>
</evidence>
<evidence type="ECO:0000256" key="1">
    <source>
        <dbReference type="ARBA" id="ARBA00007768"/>
    </source>
</evidence>
<dbReference type="SUPFAM" id="SSF110395">
    <property type="entry name" value="CutC-like"/>
    <property type="match status" value="1"/>
</dbReference>
<evidence type="ECO:0000313" key="6">
    <source>
        <dbReference type="Proteomes" id="UP001432190"/>
    </source>
</evidence>
<dbReference type="OrthoDB" id="9815677at2"/>
<dbReference type="InterPro" id="IPR036822">
    <property type="entry name" value="CutC-like_dom_sf"/>
</dbReference>
<dbReference type="RefSeq" id="WP_120328581.1">
    <property type="nucleotide sequence ID" value="NZ_CP108084.1"/>
</dbReference>
<dbReference type="EMBL" id="RAQQ01000007">
    <property type="protein sequence ID" value="RKF27238.1"/>
    <property type="molecule type" value="Genomic_DNA"/>
</dbReference>
<reference evidence="4" key="2">
    <citation type="submission" date="2022-10" db="EMBL/GenBank/DDBJ databases">
        <title>The complete genomes of actinobacterial strains from the NBC collection.</title>
        <authorList>
            <person name="Joergensen T.S."/>
            <person name="Alvarez Arevalo M."/>
            <person name="Sterndorff E.B."/>
            <person name="Faurdal D."/>
            <person name="Vuksanovic O."/>
            <person name="Mourched A.-S."/>
            <person name="Charusanti P."/>
            <person name="Shaw S."/>
            <person name="Blin K."/>
            <person name="Weber T."/>
        </authorList>
    </citation>
    <scope>NUCLEOTIDE SEQUENCE</scope>
    <source>
        <strain evidence="4">NBC_00256</strain>
    </source>
</reference>
<sequence>MTTFEICIDSVEGAIAAEAAGADRVELCSALFDGGLTPSIGTIETALRSVDRIRVHVIVRPRAGDFIYSPVEIESMVRDVQAAVAAGAHGVVIGALTPEGDVDVPTTRKLIEAAGGASVTFHRAFDMVRDPYEALEQLVELGVDRVLTSGQEVSVLEGAPLIADLVRRAGDRIIVMPGGGITPRNIARIIEATGAREYHFAALVTSDSPAVHRNPRPLMGGTLHRPEYERSGTSADLVGQVLAAARA</sequence>
<comment type="similarity">
    <text evidence="1 2">Belongs to the CutC family.</text>
</comment>
<protein>
    <recommendedName>
        <fullName evidence="2">PF03932 family protein CutC</fullName>
    </recommendedName>
</protein>
<proteinExistence type="inferred from homology"/>
<dbReference type="HAMAP" id="MF_00795">
    <property type="entry name" value="CutC"/>
    <property type="match status" value="1"/>
</dbReference>
<keyword evidence="6" id="KW-1185">Reference proteome</keyword>
<evidence type="ECO:0000313" key="4">
    <source>
        <dbReference type="EMBL" id="WUP47581.1"/>
    </source>
</evidence>
<name>A0A420F2U9_9ACTN</name>